<dbReference type="EMBL" id="JAFBFC010000002">
    <property type="protein sequence ID" value="MBM7702758.1"/>
    <property type="molecule type" value="Genomic_DNA"/>
</dbReference>
<evidence type="ECO:0000313" key="1">
    <source>
        <dbReference type="EMBL" id="MBM7702758.1"/>
    </source>
</evidence>
<protein>
    <submittedName>
        <fullName evidence="1">Uncharacterized protein</fullName>
    </submittedName>
</protein>
<sequence>MRIAYAAPSEVEEYIEELTEHLLYDLVPQYVSEQEFTELQQLHLLNPLQSTNHLYNGLLEEALQIVSSLQALIAVIQTIRYRKIEKKHQKIFEKNVHKLEKFGFCFPFSIEQFSKENCVTTNDYHMLSSYKVALN</sequence>
<keyword evidence="2" id="KW-1185">Reference proteome</keyword>
<dbReference type="RefSeq" id="WP_205185982.1">
    <property type="nucleotide sequence ID" value="NZ_JAFBFC010000002.1"/>
</dbReference>
<accession>A0ABS2QTY1</accession>
<proteinExistence type="predicted"/>
<dbReference type="Pfam" id="PF17326">
    <property type="entry name" value="DUF5365"/>
    <property type="match status" value="1"/>
</dbReference>
<comment type="caution">
    <text evidence="1">The sequence shown here is derived from an EMBL/GenBank/DDBJ whole genome shotgun (WGS) entry which is preliminary data.</text>
</comment>
<dbReference type="Proteomes" id="UP000809829">
    <property type="component" value="Unassembled WGS sequence"/>
</dbReference>
<organism evidence="1 2">
    <name type="scientific">Priestia iocasae</name>
    <dbReference type="NCBI Taxonomy" id="2291674"/>
    <lineage>
        <taxon>Bacteria</taxon>
        <taxon>Bacillati</taxon>
        <taxon>Bacillota</taxon>
        <taxon>Bacilli</taxon>
        <taxon>Bacillales</taxon>
        <taxon>Bacillaceae</taxon>
        <taxon>Priestia</taxon>
    </lineage>
</organism>
<gene>
    <name evidence="1" type="ORF">JOC83_001592</name>
</gene>
<reference evidence="1 2" key="1">
    <citation type="submission" date="2021-01" db="EMBL/GenBank/DDBJ databases">
        <title>Genomic Encyclopedia of Type Strains, Phase IV (KMG-IV): sequencing the most valuable type-strain genomes for metagenomic binning, comparative biology and taxonomic classification.</title>
        <authorList>
            <person name="Goeker M."/>
        </authorList>
    </citation>
    <scope>NUCLEOTIDE SEQUENCE [LARGE SCALE GENOMIC DNA]</scope>
    <source>
        <strain evidence="1 2">DSM 104297</strain>
    </source>
</reference>
<dbReference type="InterPro" id="IPR020355">
    <property type="entry name" value="Uncharacterised_YhcU"/>
</dbReference>
<evidence type="ECO:0000313" key="2">
    <source>
        <dbReference type="Proteomes" id="UP000809829"/>
    </source>
</evidence>
<name>A0ABS2QTY1_9BACI</name>